<dbReference type="PANTHER" id="PTHR11049:SF5">
    <property type="entry name" value="ACYL-COA THIOESTER HYDROLASE YCIA"/>
    <property type="match status" value="1"/>
</dbReference>
<evidence type="ECO:0000256" key="3">
    <source>
        <dbReference type="PROSITE-ProRule" id="PRU01106"/>
    </source>
</evidence>
<evidence type="ECO:0000313" key="5">
    <source>
        <dbReference type="EMBL" id="NMG43166.1"/>
    </source>
</evidence>
<dbReference type="RefSeq" id="WP_169255074.1">
    <property type="nucleotide sequence ID" value="NZ_WTVN01000005.1"/>
</dbReference>
<organism evidence="5 6">
    <name type="scientific">Aromatoleum toluvorans</name>
    <dbReference type="NCBI Taxonomy" id="92002"/>
    <lineage>
        <taxon>Bacteria</taxon>
        <taxon>Pseudomonadati</taxon>
        <taxon>Pseudomonadota</taxon>
        <taxon>Betaproteobacteria</taxon>
        <taxon>Rhodocyclales</taxon>
        <taxon>Rhodocyclaceae</taxon>
        <taxon>Aromatoleum</taxon>
    </lineage>
</organism>
<protein>
    <submittedName>
        <fullName evidence="5">Acyl-CoA thioesterase</fullName>
    </submittedName>
</protein>
<dbReference type="InterPro" id="IPR040170">
    <property type="entry name" value="Cytosol_ACT"/>
</dbReference>
<keyword evidence="6" id="KW-1185">Reference proteome</keyword>
<comment type="caution">
    <text evidence="5">The sequence shown here is derived from an EMBL/GenBank/DDBJ whole genome shotgun (WGS) entry which is preliminary data.</text>
</comment>
<accession>A0ABX1PXE2</accession>
<comment type="similarity">
    <text evidence="1">Belongs to the acyl coenzyme A hydrolase family.</text>
</comment>
<dbReference type="PROSITE" id="PS51770">
    <property type="entry name" value="HOTDOG_ACOT"/>
    <property type="match status" value="1"/>
</dbReference>
<dbReference type="Gene3D" id="3.10.129.10">
    <property type="entry name" value="Hotdog Thioesterase"/>
    <property type="match status" value="1"/>
</dbReference>
<dbReference type="InterPro" id="IPR033120">
    <property type="entry name" value="HOTDOG_ACOT"/>
</dbReference>
<gene>
    <name evidence="5" type="ORF">GPA22_05405</name>
</gene>
<proteinExistence type="inferred from homology"/>
<dbReference type="CDD" id="cd03442">
    <property type="entry name" value="BFIT_BACH"/>
    <property type="match status" value="1"/>
</dbReference>
<dbReference type="InterPro" id="IPR029069">
    <property type="entry name" value="HotDog_dom_sf"/>
</dbReference>
<sequence>MSEAVAEPVRLPGHKQPALRVMPMPADLNPAGEVFGGWIMSMVDIAGAIPAHRRARSRVATVAVNSFAFRQPVSVGDLVSFYAEVVGVGRTSITVDVEVYAERDVVNPVVVKVTEATLTYVALDEQGHKRPVPPA</sequence>
<evidence type="ECO:0000256" key="1">
    <source>
        <dbReference type="ARBA" id="ARBA00010458"/>
    </source>
</evidence>
<dbReference type="PANTHER" id="PTHR11049">
    <property type="entry name" value="ACYL COENZYME A THIOESTER HYDROLASE"/>
    <property type="match status" value="1"/>
</dbReference>
<evidence type="ECO:0000256" key="2">
    <source>
        <dbReference type="ARBA" id="ARBA00022801"/>
    </source>
</evidence>
<dbReference type="Proteomes" id="UP000623795">
    <property type="component" value="Unassembled WGS sequence"/>
</dbReference>
<feature type="domain" description="HotDog ACOT-type" evidence="4">
    <location>
        <begin position="13"/>
        <end position="126"/>
    </location>
</feature>
<evidence type="ECO:0000313" key="6">
    <source>
        <dbReference type="Proteomes" id="UP000623795"/>
    </source>
</evidence>
<reference evidence="5 6" key="1">
    <citation type="submission" date="2019-12" db="EMBL/GenBank/DDBJ databases">
        <title>Comparative genomics gives insights into the taxonomy of the Azoarcus-Aromatoleum group and reveals separate origins of nif in the plant-associated Azoarcus and non-plant-associated Aromatoleum sub-groups.</title>
        <authorList>
            <person name="Lafos M."/>
            <person name="Maluk M."/>
            <person name="Batista M."/>
            <person name="Junghare M."/>
            <person name="Carmona M."/>
            <person name="Faoro H."/>
            <person name="Cruz L.M."/>
            <person name="Battistoni F."/>
            <person name="De Souza E."/>
            <person name="Pedrosa F."/>
            <person name="Chen W.-M."/>
            <person name="Poole P.S."/>
            <person name="Dixon R.A."/>
            <person name="James E.K."/>
        </authorList>
    </citation>
    <scope>NUCLEOTIDE SEQUENCE [LARGE SCALE GENOMIC DNA]</scope>
    <source>
        <strain evidence="5 6">Td21</strain>
    </source>
</reference>
<dbReference type="EMBL" id="WTVN01000005">
    <property type="protein sequence ID" value="NMG43166.1"/>
    <property type="molecule type" value="Genomic_DNA"/>
</dbReference>
<keyword evidence="2 3" id="KW-0378">Hydrolase</keyword>
<dbReference type="InterPro" id="IPR006683">
    <property type="entry name" value="Thioestr_dom"/>
</dbReference>
<dbReference type="Pfam" id="PF03061">
    <property type="entry name" value="4HBT"/>
    <property type="match status" value="1"/>
</dbReference>
<name>A0ABX1PXE2_9RHOO</name>
<dbReference type="SUPFAM" id="SSF54637">
    <property type="entry name" value="Thioesterase/thiol ester dehydrase-isomerase"/>
    <property type="match status" value="1"/>
</dbReference>
<evidence type="ECO:0000259" key="4">
    <source>
        <dbReference type="PROSITE" id="PS51770"/>
    </source>
</evidence>